<accession>A0A380G3N7</accession>
<proteinExistence type="inferred from homology"/>
<comment type="similarity">
    <text evidence="4">Belongs to the peptidase M23B family.</text>
</comment>
<dbReference type="SUPFAM" id="SSF51261">
    <property type="entry name" value="Duplicated hybrid motif"/>
    <property type="match status" value="1"/>
</dbReference>
<dbReference type="Pfam" id="PF10145">
    <property type="entry name" value="PhageMin_Tail"/>
    <property type="match status" value="1"/>
</dbReference>
<keyword evidence="7" id="KW-0482">Metalloprotease</keyword>
<dbReference type="CDD" id="cd12797">
    <property type="entry name" value="M23_peptidase"/>
    <property type="match status" value="1"/>
</dbReference>
<evidence type="ECO:0000256" key="5">
    <source>
        <dbReference type="ARBA" id="ARBA00012322"/>
    </source>
</evidence>
<organism evidence="9 10">
    <name type="scientific">Staphylococcus petrasii</name>
    <dbReference type="NCBI Taxonomy" id="1276936"/>
    <lineage>
        <taxon>Bacteria</taxon>
        <taxon>Bacillati</taxon>
        <taxon>Bacillota</taxon>
        <taxon>Bacilli</taxon>
        <taxon>Bacillales</taxon>
        <taxon>Staphylococcaceae</taxon>
        <taxon>Staphylococcus</taxon>
    </lineage>
</organism>
<dbReference type="SMART" id="SM00047">
    <property type="entry name" value="LYZ2"/>
    <property type="match status" value="1"/>
</dbReference>
<dbReference type="InterPro" id="IPR016047">
    <property type="entry name" value="M23ase_b-sheet_dom"/>
</dbReference>
<sequence length="2357" mass="256550">MAESRFKGMSILMNMRDIGVDRTMKQIRSQFKTLDSEMRRSTNNFKHSEKSMQSFQTRTKELTKAIDVTENSMKDISNQLKKMSLEEQRTSVEAEKLRQEYSKQHRALQMYERQLNSTQQEMKQFGSTSKQAIFSMEKINNVLGTMKRQLNVANMAFQQSGKSTNSYKNYLNQLNSVIQKHQTTIRVLEGRYQKVVREQGAMSKEALELKEKILQEKNSLKTLDNQYKQTTVEAKRFDMEQKTLTSSLSDIRQKITQVAQSLKNSMTQFRLSGQTAEAYKAHISELNNSMKQQKLIVQSLSRQYDFAKRQYGATSAEAQKLQTELLQEKQKLKEVESQVKNTTHEYKRFEMEQKTLTMSMSQIKEKMTSVSNALKLSSNNFRLSGQSASAYKTRISELNNSMKQQQSIVQSLSRQYDFAKRQYGSTSKEAQELNLKLSEERIKLKDLNAQLNQTTQAHNRLEMEQKQGISSMSQIRAKMTQFNDTLALSRSNLSRAGESVKAYKVHLDTLSGNLTKQRTVLRELSAQYKHVANAQGENSQEARELASAITQQKIKMNELETEIDETTQSYKRLAQEQKQAQYLSGSGFGKGIQTVNKYKDSINNVGSSMRNVGSNMSMYFTLPVVAGFGAAIKTGADFEGQMSRVGAIAGASKTQLKAMSDQAVDLGAKTSLSASEVAKGMEELAALGMNTNQIMKAMPGVISAAEASGSDLATTATIMASSLNSFNLKASDSGHVADLLATAANDSAADVQYMGDALKYAGTPAHSLGVTLEDTSAAIEVMSNSGLEGSQAGTALRASFIKLAKPSAQSQKAIDKLGISLSNSKGEFVGMPNLIGQFKDALQGMTKDQKLAYVAQIVGTEAASGFLALIDAGPAKLKKYSDSLKNSNGASKEAADKMKDNLKGSLEQLGGAFESLGITIGTAFAPVLRGLAKAVTFLVEKFNNMPTPLIVLTSIFVGLGAAIGPLLVLTGILAHSIVGISEAVKILTATEGGQAFFTKFGANIKGILPKIGGLITKIPLIGGLMTALTGPIGIAVAAIAAIGVAFVVAYKKSETFRNIVNAVINPVKNAFIGLWNVIKQFGAGIKAVFSNDTGKGLNIFKKILPDEAAKQFTSTLLMIRGAYNDFIKFIKTTSMIIGAFFKTFWKQNGDTIIAAFTAVKLVVGTILNTLFNNIIKPILSGIKTAFSIVFGGIKLIVINIFTAIRQVVQGNLMSIRGIINIFKGLFTGDFSLMWKGIKQVFSGALLTIKGILRATLGNMLTIIQTLGKLMINAFRITWTVIKNVVVGIVRILVTIVKSLFTLLKNAVIGIFNGIKAISVAIWNGMKNAVLAIVRGWIALTRNNFSLLKGFFSALWNTIKNTTIRLWTALKNGVIAIIRSLISIVRNNFNILRTFIVSTWNFIRNSSARIWNSIKNSVLAIIRSFVAGAKKVINTLKTFVTSSWNAIKSVSIRIWNAIKNGVLSAIRSLNSGVRKIISALKNWITSTWNAIKNKVLALTKILVSGVKTAFNNLSNAIKKIFNSIKNFAVRTWTAIKNKVIALAKDLYNGVRKVFTSLWNTTKSIFNKLKNWLLNTWKAIKNKVVELAKGLWNGVRNTWNSLKNGTRNIMSKVAASMKSVWQGIKNSVTDMAKGLWNSVRNTFNNMANGLKNIIGKIKGHITGMVDSVKSGLNKLIKGVNWVGDKLGMGKQMIKPIKLSTGTGNASRFVSNGRINRDTMAVVGDKGRGNGKGGFRNETITYPNGKSIITPGTDTLAYLPKGSSVANGTQTQAAFSAGTLPRFSKGSLGSKVMGGISNLIGGGKKPEKHSKGDDLAGDVAQKTKDGVKAMAGKVVDGGKAVVGSALDTAAKGKDWLSDKIGDVLDWIEKPGKLMAKVFDNFGFNMSSFGIPKSADIPFKLMEGMFKKLKEAAINKVKEWFEEAGGGDGGYIDLSKGINFGFAPTTAAAARAGYPFARPHFGLDINYKHDKVYSTMSGIARTFRGWSGGFGNHVEITNGNLKSIYGHLHKLAFNGPKRVHPGTFLGISGGNPAEDGPGAGSSTGLHLHYEMQRNGRPFDPTNWLKTHNGSGKGGHLRRGSSGFGNGAINHDLGVTSKNISAAGLNRWLAGTGMAGLGAIFMRAGKASGLDPRYLVAHAAVETGWGASAMSGRGNVSHGNWFGIGAFDNNPNNGFNYGLGIVGGAKWIRRNFYDRGQRTVYRMRHNGGVHQYATAGNWDTMIAGIMAGSSKYFATGGLIKNAGWYNIAEAGHPEWVIPTDPARRNDAMKLLALAANDINSGKTKGNKRPNNLKTPSTNLGDNTDLLLQMIEQQQQINLLMEIARSNRGIEQKETNIELDGYTLNKNNNKHQALKNATRLMGG</sequence>
<evidence type="ECO:0000256" key="7">
    <source>
        <dbReference type="ARBA" id="ARBA00023049"/>
    </source>
</evidence>
<dbReference type="NCBIfam" id="TIGR01760">
    <property type="entry name" value="tape_meas_TP901"/>
    <property type="match status" value="1"/>
</dbReference>
<evidence type="ECO:0000256" key="1">
    <source>
        <dbReference type="ARBA" id="ARBA00001667"/>
    </source>
</evidence>
<dbReference type="InterPro" id="IPR016024">
    <property type="entry name" value="ARM-type_fold"/>
</dbReference>
<dbReference type="SUPFAM" id="SSF48371">
    <property type="entry name" value="ARM repeat"/>
    <property type="match status" value="1"/>
</dbReference>
<evidence type="ECO:0000313" key="9">
    <source>
        <dbReference type="EMBL" id="SUM44601.1"/>
    </source>
</evidence>
<dbReference type="Proteomes" id="UP000254047">
    <property type="component" value="Unassembled WGS sequence"/>
</dbReference>
<dbReference type="InterPro" id="IPR010090">
    <property type="entry name" value="Phage_tape_meas"/>
</dbReference>
<reference evidence="9 10" key="1">
    <citation type="submission" date="2018-06" db="EMBL/GenBank/DDBJ databases">
        <authorList>
            <consortium name="Pathogen Informatics"/>
            <person name="Doyle S."/>
        </authorList>
    </citation>
    <scope>NUCLEOTIDE SEQUENCE [LARGE SCALE GENOMIC DNA]</scope>
    <source>
        <strain evidence="9 10">NCTC13830</strain>
    </source>
</reference>
<dbReference type="GO" id="GO:0006508">
    <property type="term" value="P:proteolysis"/>
    <property type="evidence" value="ECO:0007669"/>
    <property type="project" value="UniProtKB-KW"/>
</dbReference>
<dbReference type="SUPFAM" id="SSF57997">
    <property type="entry name" value="Tropomyosin"/>
    <property type="match status" value="1"/>
</dbReference>
<name>A0A380G3N7_9STAP</name>
<dbReference type="PANTHER" id="PTHR37813">
    <property type="entry name" value="FELS-2 PROPHAGE PROTEIN"/>
    <property type="match status" value="1"/>
</dbReference>
<gene>
    <name evidence="9" type="primary">atl_3</name>
    <name evidence="9" type="ORF">NCTC13830_02009</name>
</gene>
<comment type="similarity">
    <text evidence="3">In the N-terminal section; belongs to the N-acetylmuramoyl-L-alanine amidase 2 family.</text>
</comment>
<comment type="cofactor">
    <cofactor evidence="2">
        <name>Zn(2+)</name>
        <dbReference type="ChEBI" id="CHEBI:29105"/>
    </cofactor>
</comment>
<evidence type="ECO:0000256" key="6">
    <source>
        <dbReference type="ARBA" id="ARBA00022612"/>
    </source>
</evidence>
<dbReference type="PANTHER" id="PTHR37813:SF1">
    <property type="entry name" value="FELS-2 PROPHAGE PROTEIN"/>
    <property type="match status" value="1"/>
</dbReference>
<evidence type="ECO:0000256" key="2">
    <source>
        <dbReference type="ARBA" id="ARBA00001947"/>
    </source>
</evidence>
<dbReference type="Gene3D" id="2.70.70.10">
    <property type="entry name" value="Glucose Permease (Domain IIA)"/>
    <property type="match status" value="1"/>
</dbReference>
<dbReference type="InterPro" id="IPR011055">
    <property type="entry name" value="Dup_hybrid_motif"/>
</dbReference>
<dbReference type="EC" id="3.4.24.75" evidence="5"/>
<protein>
    <recommendedName>
        <fullName evidence="5">lysostaphin</fullName>
        <ecNumber evidence="5">3.4.24.75</ecNumber>
    </recommendedName>
</protein>
<keyword evidence="6" id="KW-1188">Viral release from host cell</keyword>
<evidence type="ECO:0000256" key="4">
    <source>
        <dbReference type="ARBA" id="ARBA00006646"/>
    </source>
</evidence>
<dbReference type="InterPro" id="IPR002901">
    <property type="entry name" value="MGlyc_endo_b_GlcNAc-like_dom"/>
</dbReference>
<dbReference type="GO" id="GO:0008237">
    <property type="term" value="F:metallopeptidase activity"/>
    <property type="evidence" value="ECO:0007669"/>
    <property type="project" value="UniProtKB-KW"/>
</dbReference>
<keyword evidence="7" id="KW-0378">Hydrolase</keyword>
<dbReference type="Gene3D" id="1.10.530.10">
    <property type="match status" value="1"/>
</dbReference>
<dbReference type="OrthoDB" id="28713at2"/>
<evidence type="ECO:0000256" key="3">
    <source>
        <dbReference type="ARBA" id="ARBA00006088"/>
    </source>
</evidence>
<dbReference type="Gene3D" id="1.20.120.20">
    <property type="entry name" value="Apolipoprotein"/>
    <property type="match status" value="2"/>
</dbReference>
<feature type="domain" description="Mannosyl-glycoprotein endo-beta-N-acetylglucosamidase-like" evidence="8">
    <location>
        <begin position="2100"/>
        <end position="2229"/>
    </location>
</feature>
<dbReference type="Pfam" id="PF01551">
    <property type="entry name" value="Peptidase_M23"/>
    <property type="match status" value="1"/>
</dbReference>
<comment type="catalytic activity">
    <reaction evidence="1">
        <text>Hydrolysis of the -Gly-|-Gly- bond in the pentaglycine inter-peptide link joining staphylococcal cell wall peptidoglycans.</text>
        <dbReference type="EC" id="3.4.24.75"/>
    </reaction>
</comment>
<evidence type="ECO:0000313" key="10">
    <source>
        <dbReference type="Proteomes" id="UP000254047"/>
    </source>
</evidence>
<keyword evidence="7" id="KW-0645">Protease</keyword>
<evidence type="ECO:0000259" key="8">
    <source>
        <dbReference type="SMART" id="SM00047"/>
    </source>
</evidence>
<dbReference type="EMBL" id="UHDO01000001">
    <property type="protein sequence ID" value="SUM44601.1"/>
    <property type="molecule type" value="Genomic_DNA"/>
</dbReference>
<dbReference type="GO" id="GO:0004040">
    <property type="term" value="F:amidase activity"/>
    <property type="evidence" value="ECO:0007669"/>
    <property type="project" value="InterPro"/>
</dbReference>